<comment type="caution">
    <text evidence="2">The sequence shown here is derived from an EMBL/GenBank/DDBJ whole genome shotgun (WGS) entry which is preliminary data.</text>
</comment>
<dbReference type="InterPro" id="IPR050982">
    <property type="entry name" value="Auxin_biosynth/cation_transpt"/>
</dbReference>
<protein>
    <submittedName>
        <fullName evidence="2">NAD(P)-binding domain-containing protein</fullName>
    </submittedName>
</protein>
<dbReference type="EMBL" id="JARUHG010000005">
    <property type="protein sequence ID" value="MDR0184241.1"/>
    <property type="molecule type" value="Genomic_DNA"/>
</dbReference>
<gene>
    <name evidence="2" type="ORF">P8609_14850</name>
</gene>
<accession>A0ABU1CH12</accession>
<evidence type="ECO:0000313" key="2">
    <source>
        <dbReference type="EMBL" id="MDR0184241.1"/>
    </source>
</evidence>
<dbReference type="Proteomes" id="UP001233535">
    <property type="component" value="Unassembled WGS sequence"/>
</dbReference>
<dbReference type="PANTHER" id="PTHR43539">
    <property type="entry name" value="FLAVIN-BINDING MONOOXYGENASE-LIKE PROTEIN (AFU_ORTHOLOGUE AFUA_4G09220)"/>
    <property type="match status" value="1"/>
</dbReference>
<evidence type="ECO:0000256" key="1">
    <source>
        <dbReference type="ARBA" id="ARBA00023002"/>
    </source>
</evidence>
<sequence>MNNALPVVVIGAGPVGLAAAAHLLERGLTPLVLEAGESVGAGMLQWAHVRMFSPWEFTLDRAARALLARQGWQAPDLAAFPTGGEVVARYLKPLADTPQIRPHLRLGARVVVVAKQRRDRMKDAQRNDVPFVVRYEDATGEHELLAQAVIDASGTIDNPSPMGASGIPALGERSLASQVFYGMPDVLGKHRERYAGKRVLVVGSGHSAFNVLSDLARLSRQVPGMQIEWAIRRPSLQRVLGGGENDQLRERGKLGLTIRQLVNEGVLRVATNFHLDRLEKTAGGIVAHGDGKALPPVDEVVAATGFRPDVSLLSELRISLDPGTQSPTALAPLIDPNQHSCGSVRPHGAEELKHPDANVYIVGMKSYGRAPTFLLLTGYEQVRSVVSAIAGDWEAARRVELVLPETGVCITQFADEEEAAVQSSCCGTAPREPEKNVACCGGPAKESVSACCAEDEQAKANGSAGCGCSTTPVTPAPARTRCCAA</sequence>
<dbReference type="SUPFAM" id="SSF51905">
    <property type="entry name" value="FAD/NAD(P)-binding domain"/>
    <property type="match status" value="1"/>
</dbReference>
<keyword evidence="1" id="KW-0560">Oxidoreductase</keyword>
<dbReference type="PANTHER" id="PTHR43539:SF78">
    <property type="entry name" value="FLAVIN-CONTAINING MONOOXYGENASE"/>
    <property type="match status" value="1"/>
</dbReference>
<dbReference type="Gene3D" id="3.50.50.60">
    <property type="entry name" value="FAD/NAD(P)-binding domain"/>
    <property type="match status" value="1"/>
</dbReference>
<proteinExistence type="predicted"/>
<dbReference type="PRINTS" id="PR00411">
    <property type="entry name" value="PNDRDTASEI"/>
</dbReference>
<organism evidence="2 3">
    <name type="scientific">Lysobacter arvi</name>
    <dbReference type="NCBI Taxonomy" id="3038776"/>
    <lineage>
        <taxon>Bacteria</taxon>
        <taxon>Pseudomonadati</taxon>
        <taxon>Pseudomonadota</taxon>
        <taxon>Gammaproteobacteria</taxon>
        <taxon>Lysobacterales</taxon>
        <taxon>Lysobacteraceae</taxon>
        <taxon>Lysobacter</taxon>
    </lineage>
</organism>
<dbReference type="PRINTS" id="PR00368">
    <property type="entry name" value="FADPNR"/>
</dbReference>
<dbReference type="RefSeq" id="WP_309263368.1">
    <property type="nucleotide sequence ID" value="NZ_JARUHG010000005.1"/>
</dbReference>
<reference evidence="2 3" key="1">
    <citation type="submission" date="2023-04" db="EMBL/GenBank/DDBJ databases">
        <title>Lysobacter sp. strain UC isolated from soil sample.</title>
        <authorList>
            <person name="Choksket S."/>
            <person name="Harshvardhan F."/>
            <person name="Rana R."/>
            <person name="Patil P.B."/>
            <person name="Korpole S."/>
        </authorList>
    </citation>
    <scope>NUCLEOTIDE SEQUENCE [LARGE SCALE GENOMIC DNA]</scope>
    <source>
        <strain evidence="2 3">UC</strain>
    </source>
</reference>
<dbReference type="Pfam" id="PF13738">
    <property type="entry name" value="Pyr_redox_3"/>
    <property type="match status" value="1"/>
</dbReference>
<evidence type="ECO:0000313" key="3">
    <source>
        <dbReference type="Proteomes" id="UP001233535"/>
    </source>
</evidence>
<dbReference type="InterPro" id="IPR036188">
    <property type="entry name" value="FAD/NAD-bd_sf"/>
</dbReference>
<name>A0ABU1CH12_9GAMM</name>
<keyword evidence="3" id="KW-1185">Reference proteome</keyword>